<feature type="transmembrane region" description="Helical" evidence="1">
    <location>
        <begin position="47"/>
        <end position="70"/>
    </location>
</feature>
<keyword evidence="1" id="KW-0812">Transmembrane</keyword>
<keyword evidence="1" id="KW-1133">Transmembrane helix</keyword>
<organism evidence="2 3">
    <name type="scientific">Candidatus Gottesmanbacteria bacterium RIFCSPLOWO2_01_FULL_49_10</name>
    <dbReference type="NCBI Taxonomy" id="1798396"/>
    <lineage>
        <taxon>Bacteria</taxon>
        <taxon>Candidatus Gottesmaniibacteriota</taxon>
    </lineage>
</organism>
<feature type="transmembrane region" description="Helical" evidence="1">
    <location>
        <begin position="91"/>
        <end position="112"/>
    </location>
</feature>
<evidence type="ECO:0000313" key="3">
    <source>
        <dbReference type="Proteomes" id="UP000176409"/>
    </source>
</evidence>
<dbReference type="EMBL" id="MFJZ01000001">
    <property type="protein sequence ID" value="OGG30807.1"/>
    <property type="molecule type" value="Genomic_DNA"/>
</dbReference>
<reference evidence="2 3" key="1">
    <citation type="journal article" date="2016" name="Nat. Commun.">
        <title>Thousands of microbial genomes shed light on interconnected biogeochemical processes in an aquifer system.</title>
        <authorList>
            <person name="Anantharaman K."/>
            <person name="Brown C.T."/>
            <person name="Hug L.A."/>
            <person name="Sharon I."/>
            <person name="Castelle C.J."/>
            <person name="Probst A.J."/>
            <person name="Thomas B.C."/>
            <person name="Singh A."/>
            <person name="Wilkins M.J."/>
            <person name="Karaoz U."/>
            <person name="Brodie E.L."/>
            <person name="Williams K.H."/>
            <person name="Hubbard S.S."/>
            <person name="Banfield J.F."/>
        </authorList>
    </citation>
    <scope>NUCLEOTIDE SEQUENCE [LARGE SCALE GENOMIC DNA]</scope>
</reference>
<sequence>MNILPVLEKVYAQAGSVVGTIDPGPAFKPYGDVTTPGGGFVLFFSNVLRLVFVGAGVYALLNLVVAGFQYMSAAGDTKALNAAWARIWQSLLGLVIIVGSFALAAMFGFIIFGDASFILNPKVYGPK</sequence>
<protein>
    <recommendedName>
        <fullName evidence="4">Integral membrane protein</fullName>
    </recommendedName>
</protein>
<evidence type="ECO:0000313" key="2">
    <source>
        <dbReference type="EMBL" id="OGG30807.1"/>
    </source>
</evidence>
<evidence type="ECO:0000256" key="1">
    <source>
        <dbReference type="SAM" id="Phobius"/>
    </source>
</evidence>
<keyword evidence="1" id="KW-0472">Membrane</keyword>
<dbReference type="AlphaFoldDB" id="A0A1F6B2N8"/>
<accession>A0A1F6B2N8</accession>
<dbReference type="STRING" id="1798396.A2973_02695"/>
<comment type="caution">
    <text evidence="2">The sequence shown here is derived from an EMBL/GenBank/DDBJ whole genome shotgun (WGS) entry which is preliminary data.</text>
</comment>
<dbReference type="Proteomes" id="UP000176409">
    <property type="component" value="Unassembled WGS sequence"/>
</dbReference>
<name>A0A1F6B2N8_9BACT</name>
<proteinExistence type="predicted"/>
<evidence type="ECO:0008006" key="4">
    <source>
        <dbReference type="Google" id="ProtNLM"/>
    </source>
</evidence>
<gene>
    <name evidence="2" type="ORF">A2973_02695</name>
</gene>